<evidence type="ECO:0000313" key="2">
    <source>
        <dbReference type="EMBL" id="QIM61615.1"/>
    </source>
</evidence>
<dbReference type="KEGG" id="vg:80402461"/>
<dbReference type="Proteomes" id="UP000501040">
    <property type="component" value="Genome"/>
</dbReference>
<evidence type="ECO:0000256" key="1">
    <source>
        <dbReference type="SAM" id="Phobius"/>
    </source>
</evidence>
<dbReference type="EMBL" id="MT047590">
    <property type="protein sequence ID" value="QIM61615.1"/>
    <property type="molecule type" value="Genomic_DNA"/>
</dbReference>
<proteinExistence type="predicted"/>
<organism evidence="2 3">
    <name type="scientific">Thermoproteus spherical piliferous virus 1</name>
    <dbReference type="NCBI Taxonomy" id="2713157"/>
    <lineage>
        <taxon>Viruses</taxon>
        <taxon>Viruses incertae sedis</taxon>
        <taxon>Globuloviridae</taxon>
        <taxon>Alphaglobulovirus</taxon>
        <taxon>Alphaglobulovirus sileriense</taxon>
    </lineage>
</organism>
<keyword evidence="1" id="KW-0812">Transmembrane</keyword>
<dbReference type="RefSeq" id="YP_010772736.1">
    <property type="nucleotide sequence ID" value="NC_074654.1"/>
</dbReference>
<accession>A0A6G8J3M1</accession>
<protein>
    <submittedName>
        <fullName evidence="2">Uncharacterized protein</fullName>
    </submittedName>
</protein>
<feature type="transmembrane region" description="Helical" evidence="1">
    <location>
        <begin position="132"/>
        <end position="155"/>
    </location>
</feature>
<feature type="transmembrane region" description="Helical" evidence="1">
    <location>
        <begin position="7"/>
        <end position="30"/>
    </location>
</feature>
<keyword evidence="3" id="KW-1185">Reference proteome</keyword>
<evidence type="ECO:0000313" key="3">
    <source>
        <dbReference type="Proteomes" id="UP000501040"/>
    </source>
</evidence>
<reference evidence="2 3" key="1">
    <citation type="submission" date="2020-02" db="EMBL/GenBank/DDBJ databases">
        <title>TSPV1: a spherical archaeal virus with filaments.</title>
        <authorList>
            <person name="Hartman R."/>
            <person name="Young M."/>
            <person name="Biewenga L."/>
            <person name="Munson-McGee J."/>
            <person name="Refai M."/>
            <person name="Boyd E."/>
            <person name="Bothner B."/>
            <person name="Lawrence C.M."/>
        </authorList>
    </citation>
    <scope>NUCLEOTIDE SEQUENCE [LARGE SCALE GENOMIC DNA]</scope>
    <source>
        <strain evidence="2 3">CP001</strain>
    </source>
</reference>
<dbReference type="GeneID" id="80402461"/>
<sequence>MDWLKKALVLFYLGTVIGASWVQLALFFGIPAPAGIILTPSDMPYMPPLSVVFLAPTDTCQGWSLYYQHGRLFGVLDIQIPTIHYFDSGYMVFNYYVITGNPAADVVDYFKALLFPDIVIVKADSVQCTERVVAYIPGYFTVVLMLVTIPIRLVYKFRRVW</sequence>
<name>A0A6G8J3M1_9VIRU</name>
<keyword evidence="1" id="KW-1133">Transmembrane helix</keyword>
<keyword evidence="1" id="KW-0472">Membrane</keyword>